<evidence type="ECO:0000313" key="5">
    <source>
        <dbReference type="Proteomes" id="UP001597197"/>
    </source>
</evidence>
<keyword evidence="5" id="KW-1185">Reference proteome</keyword>
<dbReference type="Gene3D" id="3.60.40.10">
    <property type="entry name" value="PPM-type phosphatase domain"/>
    <property type="match status" value="1"/>
</dbReference>
<feature type="transmembrane region" description="Helical" evidence="2">
    <location>
        <begin position="245"/>
        <end position="266"/>
    </location>
</feature>
<dbReference type="EC" id="3.1.3.16" evidence="4"/>
<keyword evidence="2" id="KW-0812">Transmembrane</keyword>
<dbReference type="Proteomes" id="UP001597197">
    <property type="component" value="Unassembled WGS sequence"/>
</dbReference>
<keyword evidence="2" id="KW-1133">Transmembrane helix</keyword>
<keyword evidence="2" id="KW-0472">Membrane</keyword>
<dbReference type="InterPro" id="IPR036457">
    <property type="entry name" value="PPM-type-like_dom_sf"/>
</dbReference>
<dbReference type="PANTHER" id="PTHR43156:SF2">
    <property type="entry name" value="STAGE II SPORULATION PROTEIN E"/>
    <property type="match status" value="1"/>
</dbReference>
<keyword evidence="1 4" id="KW-0378">Hydrolase</keyword>
<feature type="transmembrane region" description="Helical" evidence="2">
    <location>
        <begin position="82"/>
        <end position="101"/>
    </location>
</feature>
<proteinExistence type="predicted"/>
<dbReference type="SUPFAM" id="SSF55781">
    <property type="entry name" value="GAF domain-like"/>
    <property type="match status" value="1"/>
</dbReference>
<dbReference type="PANTHER" id="PTHR43156">
    <property type="entry name" value="STAGE II SPORULATION PROTEIN E-RELATED"/>
    <property type="match status" value="1"/>
</dbReference>
<dbReference type="RefSeq" id="WP_382311720.1">
    <property type="nucleotide sequence ID" value="NZ_JBHUFD010000001.1"/>
</dbReference>
<dbReference type="InterPro" id="IPR052016">
    <property type="entry name" value="Bact_Sigma-Reg"/>
</dbReference>
<dbReference type="Pfam" id="PF07228">
    <property type="entry name" value="SpoIIE"/>
    <property type="match status" value="1"/>
</dbReference>
<evidence type="ECO:0000256" key="1">
    <source>
        <dbReference type="ARBA" id="ARBA00022801"/>
    </source>
</evidence>
<feature type="domain" description="PPM-type phosphatase" evidence="3">
    <location>
        <begin position="464"/>
        <end position="695"/>
    </location>
</feature>
<dbReference type="SMART" id="SM00331">
    <property type="entry name" value="PP2C_SIG"/>
    <property type="match status" value="1"/>
</dbReference>
<protein>
    <submittedName>
        <fullName evidence="4">PP2C family protein-serine/threonine phosphatase</fullName>
        <ecNumber evidence="4">3.1.3.16</ecNumber>
    </submittedName>
</protein>
<feature type="transmembrane region" description="Helical" evidence="2">
    <location>
        <begin position="39"/>
        <end position="61"/>
    </location>
</feature>
<dbReference type="GO" id="GO:0004722">
    <property type="term" value="F:protein serine/threonine phosphatase activity"/>
    <property type="evidence" value="ECO:0007669"/>
    <property type="project" value="UniProtKB-EC"/>
</dbReference>
<dbReference type="Gene3D" id="3.30.450.40">
    <property type="match status" value="1"/>
</dbReference>
<feature type="transmembrane region" description="Helical" evidence="2">
    <location>
        <begin position="150"/>
        <end position="170"/>
    </location>
</feature>
<accession>A0ABW4QPK4</accession>
<feature type="transmembrane region" description="Helical" evidence="2">
    <location>
        <begin position="113"/>
        <end position="138"/>
    </location>
</feature>
<organism evidence="4 5">
    <name type="scientific">Hymenobacter bucti</name>
    <dbReference type="NCBI Taxonomy" id="1844114"/>
    <lineage>
        <taxon>Bacteria</taxon>
        <taxon>Pseudomonadati</taxon>
        <taxon>Bacteroidota</taxon>
        <taxon>Cytophagia</taxon>
        <taxon>Cytophagales</taxon>
        <taxon>Hymenobacteraceae</taxon>
        <taxon>Hymenobacter</taxon>
    </lineage>
</organism>
<dbReference type="EMBL" id="JBHUFD010000001">
    <property type="protein sequence ID" value="MFD1871401.1"/>
    <property type="molecule type" value="Genomic_DNA"/>
</dbReference>
<comment type="caution">
    <text evidence="4">The sequence shown here is derived from an EMBL/GenBank/DDBJ whole genome shotgun (WGS) entry which is preliminary data.</text>
</comment>
<dbReference type="SUPFAM" id="SSF81606">
    <property type="entry name" value="PP2C-like"/>
    <property type="match status" value="1"/>
</dbReference>
<dbReference type="InterPro" id="IPR029016">
    <property type="entry name" value="GAF-like_dom_sf"/>
</dbReference>
<gene>
    <name evidence="4" type="ORF">ACFSDX_03125</name>
</gene>
<dbReference type="InterPro" id="IPR001932">
    <property type="entry name" value="PPM-type_phosphatase-like_dom"/>
</dbReference>
<evidence type="ECO:0000313" key="4">
    <source>
        <dbReference type="EMBL" id="MFD1871401.1"/>
    </source>
</evidence>
<evidence type="ECO:0000259" key="3">
    <source>
        <dbReference type="SMART" id="SM00331"/>
    </source>
</evidence>
<feature type="transmembrane region" description="Helical" evidence="2">
    <location>
        <begin position="207"/>
        <end position="225"/>
    </location>
</feature>
<reference evidence="5" key="1">
    <citation type="journal article" date="2019" name="Int. J. Syst. Evol. Microbiol.">
        <title>The Global Catalogue of Microorganisms (GCM) 10K type strain sequencing project: providing services to taxonomists for standard genome sequencing and annotation.</title>
        <authorList>
            <consortium name="The Broad Institute Genomics Platform"/>
            <consortium name="The Broad Institute Genome Sequencing Center for Infectious Disease"/>
            <person name="Wu L."/>
            <person name="Ma J."/>
        </authorList>
    </citation>
    <scope>NUCLEOTIDE SEQUENCE [LARGE SCALE GENOMIC DNA]</scope>
    <source>
        <strain evidence="5">CGMCC 1.15795</strain>
    </source>
</reference>
<name>A0ABW4QPK4_9BACT</name>
<sequence length="702" mass="78362">MPKIRYSAWLLVAAGLCWLLLLLSTLSRGQPIPGLSADWPRWLLLLAQAGFASCIFVYMRVQPDALVGQNFIGLLRALFRRGLALSATLLVLIGLEYLVAAHTLPLPGNITTAVTYTVALALFIIFLAETLYAWRSLVSFRGGAKIRREWLVFEVTLGLVLLMQLLVWQMSPGLRLGIGIGLALFGVYLSGHQRWVAYLNSSQKWQAILLQLGVLGFALLFFFYLRDAQTNPVLLVPPTQLSFLVLTSFFASFYAIAGLLITLFNLPIAEVFEQRRAEILGLQHLSQIIQRGQSAPEIYQMLFNSAIQTIKANAAVLVPQRQPGELAKHPLAPMFYQLGAADIPLLAPLLTPSPDTTRIAELIDNSLERSKRLAALPTTYGAVAVLPLQSPAHDYGTLLLLHNEPHAFDSETLSILHTFTAQTVLSLENLQLAKESLINQRTQDELRIAALVQERLIPKRLPTDDWFEISTYAQAAKEVGGDFYDFLHLPGQKLAVLIGDVSGKGVTAAFHTAQMKGIFHALMQANPLAKKERDRYPDPHRFMVQANEALTHCLERSSFITAAFYLIDYQAGGFSFARAGHCHTLYYHSIKEEVSYFRTEGLGLGIIRDAGYEKHVKNQFWDYNPGDVMVIYTDGIVEARDGEGNEYGEDRLLQMLEACFYQSAEEINAHLRRDVQDFSQGQPLHDDQTLLVIKFKAAQPHT</sequence>
<feature type="transmembrane region" description="Helical" evidence="2">
    <location>
        <begin position="176"/>
        <end position="195"/>
    </location>
</feature>
<evidence type="ECO:0000256" key="2">
    <source>
        <dbReference type="SAM" id="Phobius"/>
    </source>
</evidence>